<name>A0AAN6GNM9_9BASI</name>
<proteinExistence type="predicted"/>
<comment type="caution">
    <text evidence="1">The sequence shown here is derived from an EMBL/GenBank/DDBJ whole genome shotgun (WGS) entry which is preliminary data.</text>
</comment>
<sequence>MELDQPSPPASERVWHTPELVRLILPHLVRERIAVSRVNMAFRAMALPLLVRILDIPLSRLGAYQTLFAHHPELDEHVRFVRIVDDKAVTLFRHDYAEVQLLEPIVRTQGGSSSNQRRLTGSPLASQVRCDKTATQWLLLKDFIRGRWAGARSDITCGVSSVSGFSQALRRLNLKQNIVAMRWVVDHDELEEADGDEEIREARYLAQWTKVSRVIRDTIRAQHGHNVRLASLQIEDRQGTELTNAVRLEEGFEFDLCEPSPVGDFLLQHGHKLVELELPRFVTASGLPAAIRPGLILPNLRILRAPPRVVAALVDGQCVPQLAQVELLFTECYRELMLGEWVLPGSEAAHSMTCLEVQFTDSLVDLLRELFFHTAFYAERFPSLVELSLVGEFERGDINCREDDSRFNFLYLREVFKLLEPLRSLRALRISGCGHRPFPMGDDIEILADQAPRKLEYLTCHSPRFNHTAYFQVLHEPSQDTDIETEPEGRLKMQRLPASFRAHISDEGEWTQSCNLRRNNTIFDHRASPPRLPFQS</sequence>
<evidence type="ECO:0000313" key="1">
    <source>
        <dbReference type="EMBL" id="KAK0548550.1"/>
    </source>
</evidence>
<evidence type="ECO:0000313" key="2">
    <source>
        <dbReference type="Proteomes" id="UP001176517"/>
    </source>
</evidence>
<accession>A0AAN6GNM9</accession>
<dbReference type="EMBL" id="JAPDMZ010000133">
    <property type="protein sequence ID" value="KAK0548550.1"/>
    <property type="molecule type" value="Genomic_DNA"/>
</dbReference>
<protein>
    <submittedName>
        <fullName evidence="1">Uncharacterized protein</fullName>
    </submittedName>
</protein>
<reference evidence="1" key="1">
    <citation type="journal article" date="2023" name="PhytoFront">
        <title>Draft Genome Resources of Seven Strains of Tilletia horrida, Causal Agent of Kernel Smut of Rice.</title>
        <authorList>
            <person name="Khanal S."/>
            <person name="Antony Babu S."/>
            <person name="Zhou X.G."/>
        </authorList>
    </citation>
    <scope>NUCLEOTIDE SEQUENCE</scope>
    <source>
        <strain evidence="1">TX6</strain>
    </source>
</reference>
<gene>
    <name evidence="1" type="ORF">OC846_004440</name>
</gene>
<organism evidence="1 2">
    <name type="scientific">Tilletia horrida</name>
    <dbReference type="NCBI Taxonomy" id="155126"/>
    <lineage>
        <taxon>Eukaryota</taxon>
        <taxon>Fungi</taxon>
        <taxon>Dikarya</taxon>
        <taxon>Basidiomycota</taxon>
        <taxon>Ustilaginomycotina</taxon>
        <taxon>Exobasidiomycetes</taxon>
        <taxon>Tilletiales</taxon>
        <taxon>Tilletiaceae</taxon>
        <taxon>Tilletia</taxon>
    </lineage>
</organism>
<dbReference type="Proteomes" id="UP001176517">
    <property type="component" value="Unassembled WGS sequence"/>
</dbReference>
<dbReference type="AlphaFoldDB" id="A0AAN6GNM9"/>
<keyword evidence="2" id="KW-1185">Reference proteome</keyword>